<gene>
    <name evidence="4" type="ORF">EDD42_0808</name>
</gene>
<feature type="transmembrane region" description="Helical" evidence="2">
    <location>
        <begin position="91"/>
        <end position="111"/>
    </location>
</feature>
<keyword evidence="5" id="KW-1185">Reference proteome</keyword>
<accession>A0A3N2BZS0</accession>
<feature type="domain" description="Acyltransferase 3" evidence="3">
    <location>
        <begin position="21"/>
        <end position="320"/>
    </location>
</feature>
<evidence type="ECO:0000313" key="4">
    <source>
        <dbReference type="EMBL" id="ROR80765.1"/>
    </source>
</evidence>
<keyword evidence="2" id="KW-0812">Transmembrane</keyword>
<dbReference type="Proteomes" id="UP000266915">
    <property type="component" value="Unassembled WGS sequence"/>
</dbReference>
<dbReference type="PANTHER" id="PTHR37312">
    <property type="entry name" value="MEMBRANE-BOUND ACYLTRANSFERASE YKRP-RELATED"/>
    <property type="match status" value="1"/>
</dbReference>
<feature type="region of interest" description="Disordered" evidence="1">
    <location>
        <begin position="347"/>
        <end position="433"/>
    </location>
</feature>
<dbReference type="Pfam" id="PF01757">
    <property type="entry name" value="Acyl_transf_3"/>
    <property type="match status" value="1"/>
</dbReference>
<feature type="transmembrane region" description="Helical" evidence="2">
    <location>
        <begin position="160"/>
        <end position="182"/>
    </location>
</feature>
<dbReference type="RefSeq" id="WP_159453383.1">
    <property type="nucleotide sequence ID" value="NZ_FXAP01000003.1"/>
</dbReference>
<feature type="transmembrane region" description="Helical" evidence="2">
    <location>
        <begin position="123"/>
        <end position="148"/>
    </location>
</feature>
<evidence type="ECO:0000256" key="1">
    <source>
        <dbReference type="SAM" id="MobiDB-lite"/>
    </source>
</evidence>
<feature type="transmembrane region" description="Helical" evidence="2">
    <location>
        <begin position="212"/>
        <end position="232"/>
    </location>
</feature>
<sequence>MSATARHARPGSAEDAGSRETWIDSARGIAIILVVLFHAVMYLGVAGIAGPWALASTPLDTFRMPLFFFVSGLLAPSALARSFGDLFRKRLVLLLYLYVVWSTVQTAYGAVMPPLNDAPDPVSWWSFASILVQPHPNLWFIYALPIYFMITWLMRSWPRLLQLAIAAIVSGAFGTGIFSSLGVPWEKAGRYFCFFLLAAHAAPIIRRLAPRLRLGHLFVLVVIYGGIVAFVLRTEWRFAPFVLLGAGLVATATGIALAVVLSRVRAGAFLAYLGTRTLPIYLVHTFPMIALAGALHPVAASLPSWVTVALPPTLTTAAILVALGVHRILRSVPGIFTVPVRSWTTTSDQRLGNMDPSQILDVPSVNSTTAPPDRNGPSRAESAPFDAVASPSPPPRVEGSGSPELREEPLLDFRSPHIRSTQGAPDTESNDHR</sequence>
<dbReference type="AlphaFoldDB" id="A0A3N2BZS0"/>
<reference evidence="4 5" key="1">
    <citation type="submission" date="2018-11" db="EMBL/GenBank/DDBJ databases">
        <title>Sequencing the genomes of 1000 actinobacteria strains.</title>
        <authorList>
            <person name="Klenk H.-P."/>
        </authorList>
    </citation>
    <scope>NUCLEOTIDE SEQUENCE [LARGE SCALE GENOMIC DNA]</scope>
    <source>
        <strain evidence="4 5">DSM 14012</strain>
    </source>
</reference>
<keyword evidence="2" id="KW-0472">Membrane</keyword>
<dbReference type="InterPro" id="IPR002656">
    <property type="entry name" value="Acyl_transf_3_dom"/>
</dbReference>
<organism evidence="4 5">
    <name type="scientific">Plantibacter flavus</name>
    <dbReference type="NCBI Taxonomy" id="150123"/>
    <lineage>
        <taxon>Bacteria</taxon>
        <taxon>Bacillati</taxon>
        <taxon>Actinomycetota</taxon>
        <taxon>Actinomycetes</taxon>
        <taxon>Micrococcales</taxon>
        <taxon>Microbacteriaceae</taxon>
        <taxon>Plantibacter</taxon>
    </lineage>
</organism>
<dbReference type="GO" id="GO:0016747">
    <property type="term" value="F:acyltransferase activity, transferring groups other than amino-acyl groups"/>
    <property type="evidence" value="ECO:0007669"/>
    <property type="project" value="InterPro"/>
</dbReference>
<proteinExistence type="predicted"/>
<feature type="transmembrane region" description="Helical" evidence="2">
    <location>
        <begin position="66"/>
        <end position="84"/>
    </location>
</feature>
<protein>
    <submittedName>
        <fullName evidence="4">Putative membrane protein YcfT</fullName>
    </submittedName>
</protein>
<name>A0A3N2BZS0_9MICO</name>
<dbReference type="InterPro" id="IPR052734">
    <property type="entry name" value="Nod_factor_acetyltransferase"/>
</dbReference>
<evidence type="ECO:0000256" key="2">
    <source>
        <dbReference type="SAM" id="Phobius"/>
    </source>
</evidence>
<feature type="transmembrane region" description="Helical" evidence="2">
    <location>
        <begin position="29"/>
        <end position="54"/>
    </location>
</feature>
<feature type="compositionally biased region" description="Basic and acidic residues" evidence="1">
    <location>
        <begin position="404"/>
        <end position="415"/>
    </location>
</feature>
<dbReference type="EMBL" id="RKHL01000001">
    <property type="protein sequence ID" value="ROR80765.1"/>
    <property type="molecule type" value="Genomic_DNA"/>
</dbReference>
<evidence type="ECO:0000313" key="5">
    <source>
        <dbReference type="Proteomes" id="UP000266915"/>
    </source>
</evidence>
<feature type="transmembrane region" description="Helical" evidence="2">
    <location>
        <begin position="238"/>
        <end position="261"/>
    </location>
</feature>
<feature type="transmembrane region" description="Helical" evidence="2">
    <location>
        <begin position="305"/>
        <end position="325"/>
    </location>
</feature>
<comment type="caution">
    <text evidence="4">The sequence shown here is derived from an EMBL/GenBank/DDBJ whole genome shotgun (WGS) entry which is preliminary data.</text>
</comment>
<dbReference type="PANTHER" id="PTHR37312:SF1">
    <property type="entry name" value="MEMBRANE-BOUND ACYLTRANSFERASE YKRP-RELATED"/>
    <property type="match status" value="1"/>
</dbReference>
<keyword evidence="2" id="KW-1133">Transmembrane helix</keyword>
<feature type="transmembrane region" description="Helical" evidence="2">
    <location>
        <begin position="188"/>
        <end position="205"/>
    </location>
</feature>
<evidence type="ECO:0000259" key="3">
    <source>
        <dbReference type="Pfam" id="PF01757"/>
    </source>
</evidence>